<evidence type="ECO:0000259" key="1">
    <source>
        <dbReference type="SMART" id="SM00953"/>
    </source>
</evidence>
<dbReference type="Proteomes" id="UP000186513">
    <property type="component" value="Unassembled WGS sequence"/>
</dbReference>
<name>A0A1K2HM27_9NEIS</name>
<dbReference type="OrthoDB" id="9789501at2"/>
<dbReference type="Pfam" id="PF08808">
    <property type="entry name" value="RES"/>
    <property type="match status" value="1"/>
</dbReference>
<dbReference type="AlphaFoldDB" id="A0A1K2HM27"/>
<dbReference type="RefSeq" id="WP_072429153.1">
    <property type="nucleotide sequence ID" value="NZ_FPKR01000010.1"/>
</dbReference>
<evidence type="ECO:0000313" key="2">
    <source>
        <dbReference type="EMBL" id="SFZ77860.1"/>
    </source>
</evidence>
<keyword evidence="3" id="KW-1185">Reference proteome</keyword>
<dbReference type="STRING" id="1121279.SAMN02745887_02657"/>
<reference evidence="2 3" key="1">
    <citation type="submission" date="2016-11" db="EMBL/GenBank/DDBJ databases">
        <authorList>
            <person name="Jaros S."/>
            <person name="Januszkiewicz K."/>
            <person name="Wedrychowicz H."/>
        </authorList>
    </citation>
    <scope>NUCLEOTIDE SEQUENCE [LARGE SCALE GENOMIC DNA]</scope>
    <source>
        <strain evidence="2 3">DSM 18899</strain>
    </source>
</reference>
<feature type="domain" description="RES" evidence="1">
    <location>
        <begin position="14"/>
        <end position="138"/>
    </location>
</feature>
<sequence length="157" mass="17034">MRAWRICDARYASDLSGSGAAIYGGRWNPIGLPAVYASMDPATAALETFAHLGNHDRQQRVLVCLQLPDQDALYAALDPASLPLGWDALPSGPASMEIGERFLEAGEHLGLWVPSILVPENRNIVLNPRHPAFAQVQLGPTRSFSFDARLYGKQGPV</sequence>
<dbReference type="InterPro" id="IPR014914">
    <property type="entry name" value="RES_dom"/>
</dbReference>
<evidence type="ECO:0000313" key="3">
    <source>
        <dbReference type="Proteomes" id="UP000186513"/>
    </source>
</evidence>
<organism evidence="2 3">
    <name type="scientific">Chitinimonas taiwanensis DSM 18899</name>
    <dbReference type="NCBI Taxonomy" id="1121279"/>
    <lineage>
        <taxon>Bacteria</taxon>
        <taxon>Pseudomonadati</taxon>
        <taxon>Pseudomonadota</taxon>
        <taxon>Betaproteobacteria</taxon>
        <taxon>Neisseriales</taxon>
        <taxon>Chitinibacteraceae</taxon>
        <taxon>Chitinimonas</taxon>
    </lineage>
</organism>
<dbReference type="EMBL" id="FPKR01000010">
    <property type="protein sequence ID" value="SFZ77860.1"/>
    <property type="molecule type" value="Genomic_DNA"/>
</dbReference>
<protein>
    <submittedName>
        <fullName evidence="2">RES domain-containing protein</fullName>
    </submittedName>
</protein>
<dbReference type="SMART" id="SM00953">
    <property type="entry name" value="RES"/>
    <property type="match status" value="1"/>
</dbReference>
<proteinExistence type="predicted"/>
<gene>
    <name evidence="2" type="ORF">SAMN02745887_02657</name>
</gene>
<accession>A0A1K2HM27</accession>